<accession>A0A7T4UP86</accession>
<dbReference type="EMBL" id="CP066167">
    <property type="protein sequence ID" value="QQD16778.1"/>
    <property type="molecule type" value="Genomic_DNA"/>
</dbReference>
<dbReference type="InterPro" id="IPR029039">
    <property type="entry name" value="Flavoprotein-like_sf"/>
</dbReference>
<keyword evidence="5" id="KW-1185">Reference proteome</keyword>
<protein>
    <submittedName>
        <fullName evidence="4">Flavodoxin</fullName>
    </submittedName>
</protein>
<dbReference type="InterPro" id="IPR005025">
    <property type="entry name" value="FMN_Rdtase-like_dom"/>
</dbReference>
<dbReference type="RefSeq" id="WP_198568280.1">
    <property type="nucleotide sequence ID" value="NZ_CP066167.1"/>
</dbReference>
<dbReference type="GO" id="GO:0010181">
    <property type="term" value="F:FMN binding"/>
    <property type="evidence" value="ECO:0007669"/>
    <property type="project" value="InterPro"/>
</dbReference>
<sequence>MADSKAHLLIVYHSQSGRNARLAYRAREGGLESGAQVRLRRAAEAGTRDLQWCQGLLLFTPEYAGYLPGGIKEFFDRTLYPCIDHGITRPYGLFLCSGNDGSNAIAQWQRIARAYPFKEVCEPTLCHGSPTKEHLQWARELGEAFATGLQMGVY</sequence>
<dbReference type="InterPro" id="IPR008254">
    <property type="entry name" value="Flavodoxin/NO_synth"/>
</dbReference>
<dbReference type="PROSITE" id="PS50902">
    <property type="entry name" value="FLAVODOXIN_LIKE"/>
    <property type="match status" value="1"/>
</dbReference>
<evidence type="ECO:0000313" key="4">
    <source>
        <dbReference type="EMBL" id="QQD16778.1"/>
    </source>
</evidence>
<dbReference type="SUPFAM" id="SSF52218">
    <property type="entry name" value="Flavoproteins"/>
    <property type="match status" value="1"/>
</dbReference>
<dbReference type="Gene3D" id="3.40.50.360">
    <property type="match status" value="1"/>
</dbReference>
<organism evidence="4 5">
    <name type="scientific">Spongiibacter nanhainus</name>
    <dbReference type="NCBI Taxonomy" id="2794344"/>
    <lineage>
        <taxon>Bacteria</taxon>
        <taxon>Pseudomonadati</taxon>
        <taxon>Pseudomonadota</taxon>
        <taxon>Gammaproteobacteria</taxon>
        <taxon>Cellvibrionales</taxon>
        <taxon>Spongiibacteraceae</taxon>
        <taxon>Spongiibacter</taxon>
    </lineage>
</organism>
<evidence type="ECO:0000259" key="3">
    <source>
        <dbReference type="PROSITE" id="PS50902"/>
    </source>
</evidence>
<dbReference type="KEGG" id="snan:I6N98_10270"/>
<name>A0A7T4UP86_9GAMM</name>
<dbReference type="Proteomes" id="UP000596063">
    <property type="component" value="Chromosome"/>
</dbReference>
<evidence type="ECO:0000256" key="2">
    <source>
        <dbReference type="ARBA" id="ARBA00022643"/>
    </source>
</evidence>
<proteinExistence type="predicted"/>
<feature type="domain" description="Flavodoxin-like" evidence="3">
    <location>
        <begin position="8"/>
        <end position="154"/>
    </location>
</feature>
<reference evidence="4 5" key="1">
    <citation type="submission" date="2020-12" db="EMBL/GenBank/DDBJ databases">
        <authorList>
            <person name="Shan Y."/>
        </authorList>
    </citation>
    <scope>NUCLEOTIDE SEQUENCE [LARGE SCALE GENOMIC DNA]</scope>
    <source>
        <strain evidence="5">csc3.9</strain>
    </source>
</reference>
<dbReference type="AlphaFoldDB" id="A0A7T4UP86"/>
<dbReference type="Pfam" id="PF03358">
    <property type="entry name" value="FMN_red"/>
    <property type="match status" value="1"/>
</dbReference>
<keyword evidence="2" id="KW-0288">FMN</keyword>
<gene>
    <name evidence="4" type="ORF">I6N98_10270</name>
</gene>
<evidence type="ECO:0000256" key="1">
    <source>
        <dbReference type="ARBA" id="ARBA00022630"/>
    </source>
</evidence>
<evidence type="ECO:0000313" key="5">
    <source>
        <dbReference type="Proteomes" id="UP000596063"/>
    </source>
</evidence>
<dbReference type="GO" id="GO:0016491">
    <property type="term" value="F:oxidoreductase activity"/>
    <property type="evidence" value="ECO:0007669"/>
    <property type="project" value="InterPro"/>
</dbReference>
<keyword evidence="1" id="KW-0285">Flavoprotein</keyword>